<accession>A0A914V135</accession>
<dbReference type="GO" id="GO:0032259">
    <property type="term" value="P:methylation"/>
    <property type="evidence" value="ECO:0007669"/>
    <property type="project" value="UniProtKB-KW"/>
</dbReference>
<dbReference type="InterPro" id="IPR002935">
    <property type="entry name" value="SAM_O-MeTrfase"/>
</dbReference>
<keyword evidence="5" id="KW-0732">Signal</keyword>
<feature type="signal peptide" evidence="5">
    <location>
        <begin position="1"/>
        <end position="21"/>
    </location>
</feature>
<dbReference type="SUPFAM" id="SSF53335">
    <property type="entry name" value="S-adenosyl-L-methionine-dependent methyltransferases"/>
    <property type="match status" value="1"/>
</dbReference>
<keyword evidence="3" id="KW-0949">S-adenosyl-L-methionine</keyword>
<dbReference type="PANTHER" id="PTHR10509:SF93">
    <property type="entry name" value="CATECHOL O-METHYLTRANSFERASE DOMAIN-CONTAINING PROTEIN 1"/>
    <property type="match status" value="1"/>
</dbReference>
<evidence type="ECO:0000256" key="5">
    <source>
        <dbReference type="SAM" id="SignalP"/>
    </source>
</evidence>
<evidence type="ECO:0000256" key="3">
    <source>
        <dbReference type="ARBA" id="ARBA00022691"/>
    </source>
</evidence>
<keyword evidence="1" id="KW-0489">Methyltransferase</keyword>
<evidence type="ECO:0000313" key="6">
    <source>
        <dbReference type="Proteomes" id="UP000887566"/>
    </source>
</evidence>
<feature type="chain" id="PRO_5036813343" evidence="5">
    <location>
        <begin position="22"/>
        <end position="243"/>
    </location>
</feature>
<sequence>MRIGLSFPIFLQFAVTRFASAAIGKSFSSNDPILQYSIKHSVQLEQVQKELIELTSRKFGNVMMGAPEVVQLNQNLIRAIKAKNILDVGLFTGYSALGAALAVPSDGTVVGMDVYSEYFDQVGDVVITDVNLRRKIKTFFQPAEITMNQLIENGTAGQWDFCFIDADKKNYITYFEQCLSLLRSGGIITIDNVLWSGRIVQPKDEMDESTRAIDDLNKLVANDTRVFVSLLPIADGLTIALKK</sequence>
<evidence type="ECO:0000313" key="7">
    <source>
        <dbReference type="WBParaSite" id="PSAMB.scaffold1412size31831.g13004.t1"/>
    </source>
</evidence>
<comment type="similarity">
    <text evidence="4">Belongs to the class I-like SAM-binding methyltransferase superfamily. Cation-dependent O-methyltransferase family.</text>
</comment>
<dbReference type="PROSITE" id="PS51682">
    <property type="entry name" value="SAM_OMT_I"/>
    <property type="match status" value="1"/>
</dbReference>
<dbReference type="AlphaFoldDB" id="A0A914V135"/>
<evidence type="ECO:0000256" key="2">
    <source>
        <dbReference type="ARBA" id="ARBA00022679"/>
    </source>
</evidence>
<proteinExistence type="inferred from homology"/>
<organism evidence="6 7">
    <name type="scientific">Plectus sambesii</name>
    <dbReference type="NCBI Taxonomy" id="2011161"/>
    <lineage>
        <taxon>Eukaryota</taxon>
        <taxon>Metazoa</taxon>
        <taxon>Ecdysozoa</taxon>
        <taxon>Nematoda</taxon>
        <taxon>Chromadorea</taxon>
        <taxon>Plectida</taxon>
        <taxon>Plectina</taxon>
        <taxon>Plectoidea</taxon>
        <taxon>Plectidae</taxon>
        <taxon>Plectus</taxon>
    </lineage>
</organism>
<keyword evidence="6" id="KW-1185">Reference proteome</keyword>
<name>A0A914V135_9BILA</name>
<dbReference type="InterPro" id="IPR050362">
    <property type="entry name" value="Cation-dep_OMT"/>
</dbReference>
<dbReference type="Gene3D" id="3.40.50.150">
    <property type="entry name" value="Vaccinia Virus protein VP39"/>
    <property type="match status" value="1"/>
</dbReference>
<dbReference type="Pfam" id="PF01596">
    <property type="entry name" value="Methyltransf_3"/>
    <property type="match status" value="1"/>
</dbReference>
<dbReference type="WBParaSite" id="PSAMB.scaffold1412size31831.g13004.t1">
    <property type="protein sequence ID" value="PSAMB.scaffold1412size31831.g13004.t1"/>
    <property type="gene ID" value="PSAMB.scaffold1412size31831.g13004"/>
</dbReference>
<dbReference type="Proteomes" id="UP000887566">
    <property type="component" value="Unplaced"/>
</dbReference>
<dbReference type="InterPro" id="IPR029063">
    <property type="entry name" value="SAM-dependent_MTases_sf"/>
</dbReference>
<dbReference type="GO" id="GO:0008171">
    <property type="term" value="F:O-methyltransferase activity"/>
    <property type="evidence" value="ECO:0007669"/>
    <property type="project" value="InterPro"/>
</dbReference>
<evidence type="ECO:0000256" key="1">
    <source>
        <dbReference type="ARBA" id="ARBA00022603"/>
    </source>
</evidence>
<reference evidence="7" key="1">
    <citation type="submission" date="2022-11" db="UniProtKB">
        <authorList>
            <consortium name="WormBaseParasite"/>
        </authorList>
    </citation>
    <scope>IDENTIFICATION</scope>
</reference>
<dbReference type="GO" id="GO:0008757">
    <property type="term" value="F:S-adenosylmethionine-dependent methyltransferase activity"/>
    <property type="evidence" value="ECO:0007669"/>
    <property type="project" value="TreeGrafter"/>
</dbReference>
<keyword evidence="2" id="KW-0808">Transferase</keyword>
<evidence type="ECO:0000256" key="4">
    <source>
        <dbReference type="ARBA" id="ARBA00023453"/>
    </source>
</evidence>
<dbReference type="PANTHER" id="PTHR10509">
    <property type="entry name" value="O-METHYLTRANSFERASE-RELATED"/>
    <property type="match status" value="1"/>
</dbReference>
<protein>
    <submittedName>
        <fullName evidence="7">Caffeoyl-CoA O-methyltransferase</fullName>
    </submittedName>
</protein>